<proteinExistence type="predicted"/>
<organism evidence="2 3">
    <name type="scientific">Purpureocillium lilacinum</name>
    <name type="common">Paecilomyces lilacinus</name>
    <dbReference type="NCBI Taxonomy" id="33203"/>
    <lineage>
        <taxon>Eukaryota</taxon>
        <taxon>Fungi</taxon>
        <taxon>Dikarya</taxon>
        <taxon>Ascomycota</taxon>
        <taxon>Pezizomycotina</taxon>
        <taxon>Sordariomycetes</taxon>
        <taxon>Hypocreomycetidae</taxon>
        <taxon>Hypocreales</taxon>
        <taxon>Ophiocordycipitaceae</taxon>
        <taxon>Purpureocillium</taxon>
    </lineage>
</organism>
<name>A0A179HN32_PURLI</name>
<dbReference type="Proteomes" id="UP000078340">
    <property type="component" value="Unassembled WGS sequence"/>
</dbReference>
<accession>A0A179HN32</accession>
<comment type="caution">
    <text evidence="2">The sequence shown here is derived from an EMBL/GenBank/DDBJ whole genome shotgun (WGS) entry which is preliminary data.</text>
</comment>
<gene>
    <name evidence="2" type="ORF">VFPFJ_05110</name>
</gene>
<reference evidence="2 3" key="1">
    <citation type="submission" date="2016-02" db="EMBL/GenBank/DDBJ databases">
        <title>Biosynthesis of antibiotic leucinostatins and their inhibition on Phytophthora in bio-control Purpureocillium lilacinum.</title>
        <authorList>
            <person name="Wang G."/>
            <person name="Liu Z."/>
            <person name="Lin R."/>
            <person name="Li E."/>
            <person name="Mao Z."/>
            <person name="Ling J."/>
            <person name="Yin W."/>
            <person name="Xie B."/>
        </authorList>
    </citation>
    <scope>NUCLEOTIDE SEQUENCE [LARGE SCALE GENOMIC DNA]</scope>
    <source>
        <strain evidence="2">PLFJ-1</strain>
    </source>
</reference>
<sequence>MGLRHQSCVEAENCGGYARIGRMSQVFESGCTRPARGRSRIAVHIAMSRAALLWCCGVYSRGKIYSHIHCGGQAPGMMEGGIRIRNAANSQNGPSGKTPCSAPRVQPGTLTQRMARRAGGRAGGG</sequence>
<evidence type="ECO:0000313" key="3">
    <source>
        <dbReference type="Proteomes" id="UP000078340"/>
    </source>
</evidence>
<dbReference type="EMBL" id="LSBI01000004">
    <property type="protein sequence ID" value="OAQ90951.1"/>
    <property type="molecule type" value="Genomic_DNA"/>
</dbReference>
<protein>
    <submittedName>
        <fullName evidence="2">Uncharacterized protein</fullName>
    </submittedName>
</protein>
<dbReference type="AlphaFoldDB" id="A0A179HN32"/>
<evidence type="ECO:0000313" key="2">
    <source>
        <dbReference type="EMBL" id="OAQ90951.1"/>
    </source>
</evidence>
<feature type="region of interest" description="Disordered" evidence="1">
    <location>
        <begin position="86"/>
        <end position="125"/>
    </location>
</feature>
<evidence type="ECO:0000256" key="1">
    <source>
        <dbReference type="SAM" id="MobiDB-lite"/>
    </source>
</evidence>